<evidence type="ECO:0000313" key="1">
    <source>
        <dbReference type="EMBL" id="GES03906.1"/>
    </source>
</evidence>
<organism evidence="1 2">
    <name type="scientific">Acrocarpospora corrugata</name>
    <dbReference type="NCBI Taxonomy" id="35763"/>
    <lineage>
        <taxon>Bacteria</taxon>
        <taxon>Bacillati</taxon>
        <taxon>Actinomycetota</taxon>
        <taxon>Actinomycetes</taxon>
        <taxon>Streptosporangiales</taxon>
        <taxon>Streptosporangiaceae</taxon>
        <taxon>Acrocarpospora</taxon>
    </lineage>
</organism>
<gene>
    <name evidence="1" type="ORF">Acor_59720</name>
</gene>
<proteinExistence type="predicted"/>
<dbReference type="AlphaFoldDB" id="A0A5M3W577"/>
<reference evidence="1 2" key="1">
    <citation type="submission" date="2019-10" db="EMBL/GenBank/DDBJ databases">
        <title>Whole genome shotgun sequence of Acrocarpospora corrugata NBRC 13972.</title>
        <authorList>
            <person name="Ichikawa N."/>
            <person name="Kimura A."/>
            <person name="Kitahashi Y."/>
            <person name="Komaki H."/>
            <person name="Oguchi A."/>
        </authorList>
    </citation>
    <scope>NUCLEOTIDE SEQUENCE [LARGE SCALE GENOMIC DNA]</scope>
    <source>
        <strain evidence="1 2">NBRC 13972</strain>
    </source>
</reference>
<dbReference type="EMBL" id="BLAD01000074">
    <property type="protein sequence ID" value="GES03906.1"/>
    <property type="molecule type" value="Genomic_DNA"/>
</dbReference>
<keyword evidence="2" id="KW-1185">Reference proteome</keyword>
<dbReference type="Proteomes" id="UP000334990">
    <property type="component" value="Unassembled WGS sequence"/>
</dbReference>
<comment type="caution">
    <text evidence="1">The sequence shown here is derived from an EMBL/GenBank/DDBJ whole genome shotgun (WGS) entry which is preliminary data.</text>
</comment>
<protein>
    <submittedName>
        <fullName evidence="1">Uncharacterized protein</fullName>
    </submittedName>
</protein>
<accession>A0A5M3W577</accession>
<name>A0A5M3W577_9ACTN</name>
<dbReference type="RefSeq" id="WP_155340032.1">
    <property type="nucleotide sequence ID" value="NZ_BAAABN010000016.1"/>
</dbReference>
<sequence>MLDKLVVAHFFRQRQPLSLNRAPAIPPRATVPAVLVIPREGPLREPHLMVVTGTSPVHGLPPGDVLDDTHLVVDSDDAGDQARRELADVLITRDGMAGLLDRYVGCAVAVTRQPGGCLVGLRHGCRAEITGSAGLIAGADPWPATFGSFLYCWLAARLPLYGLTTATVIAGHYLDGCAFDVAGRARIAVTGGAG</sequence>
<evidence type="ECO:0000313" key="2">
    <source>
        <dbReference type="Proteomes" id="UP000334990"/>
    </source>
</evidence>
<dbReference type="OrthoDB" id="3465111at2"/>